<dbReference type="AlphaFoldDB" id="A0A1F6CYX8"/>
<keyword evidence="2 5" id="KW-0689">Ribosomal protein</keyword>
<protein>
    <recommendedName>
        <fullName evidence="4">50S ribosomal protein L13</fullName>
    </recommendedName>
</protein>
<dbReference type="GO" id="GO:1990904">
    <property type="term" value="C:ribonucleoprotein complex"/>
    <property type="evidence" value="ECO:0007669"/>
    <property type="project" value="UniProtKB-KW"/>
</dbReference>
<dbReference type="Proteomes" id="UP000177659">
    <property type="component" value="Unassembled WGS sequence"/>
</dbReference>
<evidence type="ECO:0000256" key="2">
    <source>
        <dbReference type="ARBA" id="ARBA00022980"/>
    </source>
</evidence>
<keyword evidence="3" id="KW-0687">Ribonucleoprotein</keyword>
<dbReference type="InterPro" id="IPR005823">
    <property type="entry name" value="Ribosomal_uL13_bac-type"/>
</dbReference>
<dbReference type="PANTHER" id="PTHR11545:SF2">
    <property type="entry name" value="LARGE RIBOSOMAL SUBUNIT PROTEIN UL13M"/>
    <property type="match status" value="1"/>
</dbReference>
<evidence type="ECO:0000256" key="1">
    <source>
        <dbReference type="ARBA" id="ARBA00006227"/>
    </source>
</evidence>
<evidence type="ECO:0000256" key="3">
    <source>
        <dbReference type="ARBA" id="ARBA00023274"/>
    </source>
</evidence>
<dbReference type="NCBIfam" id="TIGR01066">
    <property type="entry name" value="rplM_bact"/>
    <property type="match status" value="1"/>
</dbReference>
<dbReference type="CDD" id="cd00392">
    <property type="entry name" value="Ribosomal_L13"/>
    <property type="match status" value="1"/>
</dbReference>
<evidence type="ECO:0000313" key="5">
    <source>
        <dbReference type="EMBL" id="OGG54376.1"/>
    </source>
</evidence>
<dbReference type="GO" id="GO:0005840">
    <property type="term" value="C:ribosome"/>
    <property type="evidence" value="ECO:0007669"/>
    <property type="project" value="UniProtKB-KW"/>
</dbReference>
<dbReference type="EMBL" id="MFLC01000039">
    <property type="protein sequence ID" value="OGG54376.1"/>
    <property type="molecule type" value="Genomic_DNA"/>
</dbReference>
<evidence type="ECO:0000256" key="4">
    <source>
        <dbReference type="ARBA" id="ARBA00035499"/>
    </source>
</evidence>
<comment type="caution">
    <text evidence="5">The sequence shown here is derived from an EMBL/GenBank/DDBJ whole genome shotgun (WGS) entry which is preliminary data.</text>
</comment>
<dbReference type="Pfam" id="PF00572">
    <property type="entry name" value="Ribosomal_L13"/>
    <property type="match status" value="1"/>
</dbReference>
<dbReference type="Gene3D" id="3.90.1180.10">
    <property type="entry name" value="Ribosomal protein L13"/>
    <property type="match status" value="1"/>
</dbReference>
<dbReference type="PIRSF" id="PIRSF002181">
    <property type="entry name" value="Ribosomal_L13"/>
    <property type="match status" value="1"/>
</dbReference>
<dbReference type="InterPro" id="IPR005822">
    <property type="entry name" value="Ribosomal_uL13"/>
</dbReference>
<dbReference type="GO" id="GO:0017148">
    <property type="term" value="P:negative regulation of translation"/>
    <property type="evidence" value="ECO:0007669"/>
    <property type="project" value="TreeGrafter"/>
</dbReference>
<name>A0A1F6CYX8_9BACT</name>
<dbReference type="GO" id="GO:0006412">
    <property type="term" value="P:translation"/>
    <property type="evidence" value="ECO:0007669"/>
    <property type="project" value="InterPro"/>
</dbReference>
<accession>A0A1F6CYX8</accession>
<dbReference type="InterPro" id="IPR036899">
    <property type="entry name" value="Ribosomal_uL13_sf"/>
</dbReference>
<sequence length="114" mass="12686">MEYLIDAQGKKLGRVAAEAAHVLLGKHTPHFTKHLLADVSVRVVNTEKIDILPQKSLAKKYMRYSGYPGGLKEARLIDVVAKGGMAEVLHKAVYGMLPGNRLRAPRMKRLIIEK</sequence>
<dbReference type="SUPFAM" id="SSF52161">
    <property type="entry name" value="Ribosomal protein L13"/>
    <property type="match status" value="1"/>
</dbReference>
<evidence type="ECO:0000313" key="6">
    <source>
        <dbReference type="Proteomes" id="UP000177659"/>
    </source>
</evidence>
<reference evidence="5 6" key="1">
    <citation type="journal article" date="2016" name="Nat. Commun.">
        <title>Thousands of microbial genomes shed light on interconnected biogeochemical processes in an aquifer system.</title>
        <authorList>
            <person name="Anantharaman K."/>
            <person name="Brown C.T."/>
            <person name="Hug L.A."/>
            <person name="Sharon I."/>
            <person name="Castelle C.J."/>
            <person name="Probst A.J."/>
            <person name="Thomas B.C."/>
            <person name="Singh A."/>
            <person name="Wilkins M.J."/>
            <person name="Karaoz U."/>
            <person name="Brodie E.L."/>
            <person name="Williams K.H."/>
            <person name="Hubbard S.S."/>
            <person name="Banfield J.F."/>
        </authorList>
    </citation>
    <scope>NUCLEOTIDE SEQUENCE [LARGE SCALE GENOMIC DNA]</scope>
</reference>
<dbReference type="GO" id="GO:0003735">
    <property type="term" value="F:structural constituent of ribosome"/>
    <property type="evidence" value="ECO:0007669"/>
    <property type="project" value="InterPro"/>
</dbReference>
<dbReference type="PANTHER" id="PTHR11545">
    <property type="entry name" value="RIBOSOMAL PROTEIN L13"/>
    <property type="match status" value="1"/>
</dbReference>
<proteinExistence type="inferred from homology"/>
<comment type="similarity">
    <text evidence="1">Belongs to the universal ribosomal protein uL13 family.</text>
</comment>
<organism evidence="5 6">
    <name type="scientific">Candidatus Kaiserbacteria bacterium RIFCSPHIGHO2_02_FULL_49_11</name>
    <dbReference type="NCBI Taxonomy" id="1798489"/>
    <lineage>
        <taxon>Bacteria</taxon>
        <taxon>Candidatus Kaiseribacteriota</taxon>
    </lineage>
</organism>
<dbReference type="GO" id="GO:0003729">
    <property type="term" value="F:mRNA binding"/>
    <property type="evidence" value="ECO:0007669"/>
    <property type="project" value="TreeGrafter"/>
</dbReference>
<gene>
    <name evidence="5" type="ORF">A3D62_00405</name>
</gene>